<organism evidence="1">
    <name type="scientific">freshwater metagenome</name>
    <dbReference type="NCBI Taxonomy" id="449393"/>
    <lineage>
        <taxon>unclassified sequences</taxon>
        <taxon>metagenomes</taxon>
        <taxon>ecological metagenomes</taxon>
    </lineage>
</organism>
<reference evidence="1" key="1">
    <citation type="submission" date="2020-05" db="EMBL/GenBank/DDBJ databases">
        <authorList>
            <person name="Chiriac C."/>
            <person name="Salcher M."/>
            <person name="Ghai R."/>
            <person name="Kavagutti S V."/>
        </authorList>
    </citation>
    <scope>NUCLEOTIDE SEQUENCE</scope>
</reference>
<accession>A0A6J6Q6G2</accession>
<protein>
    <submittedName>
        <fullName evidence="1">Unannotated protein</fullName>
    </submittedName>
</protein>
<sequence length="44" mass="4447">MNIIISAVVGGILATAALVGGVQAAQGGDQKPVQADRLYSYSDQ</sequence>
<dbReference type="AlphaFoldDB" id="A0A6J6Q6G2"/>
<gene>
    <name evidence="1" type="ORF">UFOPK2579_01206</name>
</gene>
<evidence type="ECO:0000313" key="1">
    <source>
        <dbReference type="EMBL" id="CAB4706406.1"/>
    </source>
</evidence>
<name>A0A6J6Q6G2_9ZZZZ</name>
<proteinExistence type="predicted"/>
<dbReference type="EMBL" id="CAEZXR010000128">
    <property type="protein sequence ID" value="CAB4706406.1"/>
    <property type="molecule type" value="Genomic_DNA"/>
</dbReference>